<dbReference type="PANTHER" id="PTHR43591:SF31">
    <property type="entry name" value="LAEA-LIKE, PUTATIVE (AFU_ORTHOLOGUE AFUA_8G01930)-RELATED"/>
    <property type="match status" value="1"/>
</dbReference>
<keyword evidence="3" id="KW-1185">Reference proteome</keyword>
<dbReference type="Pfam" id="PF13489">
    <property type="entry name" value="Methyltransf_23"/>
    <property type="match status" value="2"/>
</dbReference>
<name>A0A1Q8RTD9_9PEZI</name>
<proteinExistence type="inferred from homology"/>
<dbReference type="AlphaFoldDB" id="A0A1Q8RTD9"/>
<dbReference type="Proteomes" id="UP000186583">
    <property type="component" value="Unassembled WGS sequence"/>
</dbReference>
<organism evidence="2 3">
    <name type="scientific">Colletotrichum chlorophyti</name>
    <dbReference type="NCBI Taxonomy" id="708187"/>
    <lineage>
        <taxon>Eukaryota</taxon>
        <taxon>Fungi</taxon>
        <taxon>Dikarya</taxon>
        <taxon>Ascomycota</taxon>
        <taxon>Pezizomycotina</taxon>
        <taxon>Sordariomycetes</taxon>
        <taxon>Hypocreomycetidae</taxon>
        <taxon>Glomerellales</taxon>
        <taxon>Glomerellaceae</taxon>
        <taxon>Colletotrichum</taxon>
    </lineage>
</organism>
<evidence type="ECO:0000313" key="2">
    <source>
        <dbReference type="EMBL" id="OLN87588.1"/>
    </source>
</evidence>
<dbReference type="STRING" id="708187.A0A1Q8RTD9"/>
<accession>A0A1Q8RTD9</accession>
<dbReference type="SUPFAM" id="SSF53335">
    <property type="entry name" value="S-adenosyl-L-methionine-dependent methyltransferases"/>
    <property type="match status" value="2"/>
</dbReference>
<dbReference type="GO" id="GO:0032259">
    <property type="term" value="P:methylation"/>
    <property type="evidence" value="ECO:0007669"/>
    <property type="project" value="UniProtKB-KW"/>
</dbReference>
<comment type="caution">
    <text evidence="2">The sequence shown here is derived from an EMBL/GenBank/DDBJ whole genome shotgun (WGS) entry which is preliminary data.</text>
</comment>
<sequence>MTKHPQGARSADFVDVPQSIASSSTSVADSIRQFRIENGRTYHSYKDGKYYVPNDAREIDRLDVQHNMFILSFDGRLGTAPPNAEAFKVGRVLDVGTGSGIWAMEFGEEHPDAEVLGFDLSATLPEFTPPNVRFEVDDLEEDWNYSRPFDYIHSRMMTSSVGDWNVYVKKCFDNLNPGGYLELNEIDLYPCCDDGSLKEDSPMYKCVRLWGEAAEIFGRPFINIKGLKDVLLDVGFEDVHIQRFKWPNNPWPKDKKHKELGYWNYDNFATGIEGFLMAPLTRALNWTPEEVTVFSMEVRREFKDPRVHSYSSISSWSIYGRKPEEAKTPDEDENASVRGDVSAHLSLNTSKREDLLTTLLKSIASSSTSVSDSVYRFRVENGRTYHNYKDGRRVTDSVCAPALSAVDLGILVSKSDISADVQHNMFLLTFDNKLGTAPPNWKDSKIRVGQVLDVGTGTGIWAEEFGEEHPESEVLGVDLSAIQPEYTHPNVRFEIDDIEDPWIYSKPFDYIHSRMMQSSIADWQEYVKKCYNNLSPGGYLEMNEMGINPRSDDGTLLTDSALMKFSMLWAEASAKFGRPWQDPTTLKHLMAKAGFIDIHEQSFKWPSNPWASDKKHKELGYWNLDNAIAGLEGFMLAPLTRVLNWSPEEVTVLAMEVRREMKDPSIHSYSTIVTDSVYQFRLENGRTYHKYKDGKYSYPNDAGENDRLGTFSKLLI</sequence>
<evidence type="ECO:0000256" key="1">
    <source>
        <dbReference type="ARBA" id="ARBA00038158"/>
    </source>
</evidence>
<keyword evidence="2" id="KW-0489">Methyltransferase</keyword>
<dbReference type="CDD" id="cd02440">
    <property type="entry name" value="AdoMet_MTases"/>
    <property type="match status" value="2"/>
</dbReference>
<dbReference type="Gene3D" id="3.40.50.150">
    <property type="entry name" value="Vaccinia Virus protein VP39"/>
    <property type="match status" value="2"/>
</dbReference>
<comment type="similarity">
    <text evidence="1">Belongs to the methyltransferase superfamily. LaeA methyltransferase family.</text>
</comment>
<dbReference type="EMBL" id="MPGH01000091">
    <property type="protein sequence ID" value="OLN87588.1"/>
    <property type="molecule type" value="Genomic_DNA"/>
</dbReference>
<dbReference type="GO" id="GO:0008168">
    <property type="term" value="F:methyltransferase activity"/>
    <property type="evidence" value="ECO:0007669"/>
    <property type="project" value="UniProtKB-KW"/>
</dbReference>
<dbReference type="InterPro" id="IPR029063">
    <property type="entry name" value="SAM-dependent_MTases_sf"/>
</dbReference>
<reference evidence="2 3" key="1">
    <citation type="submission" date="2016-11" db="EMBL/GenBank/DDBJ databases">
        <title>Draft Genome Assembly of Colletotrichum chlorophyti a pathogen of herbaceous plants.</title>
        <authorList>
            <person name="Gan P."/>
            <person name="Narusaka M."/>
            <person name="Tsushima A."/>
            <person name="Narusaka Y."/>
            <person name="Takano Y."/>
            <person name="Shirasu K."/>
        </authorList>
    </citation>
    <scope>NUCLEOTIDE SEQUENCE [LARGE SCALE GENOMIC DNA]</scope>
    <source>
        <strain evidence="2 3">NTL11</strain>
    </source>
</reference>
<gene>
    <name evidence="2" type="ORF">CCHL11_06141</name>
</gene>
<protein>
    <submittedName>
        <fullName evidence="2">Trans-aconitate 2-methyltransferase 10</fullName>
    </submittedName>
</protein>
<dbReference type="PANTHER" id="PTHR43591">
    <property type="entry name" value="METHYLTRANSFERASE"/>
    <property type="match status" value="1"/>
</dbReference>
<evidence type="ECO:0000313" key="3">
    <source>
        <dbReference type="Proteomes" id="UP000186583"/>
    </source>
</evidence>
<keyword evidence="2" id="KW-0808">Transferase</keyword>
<dbReference type="OrthoDB" id="2013972at2759"/>